<keyword evidence="1" id="KW-1133">Transmembrane helix</keyword>
<proteinExistence type="predicted"/>
<sequence length="83" mass="9063">MDNLDSFTGLPAEVDDEAARRWASLIVKMLWPVIVIGVLVGIIFWVTASSETGRDIGALCWCITFGASVALLSIRQAVLAERR</sequence>
<accession>A0AB38XPU6</accession>
<dbReference type="AlphaFoldDB" id="A0AB38XPU6"/>
<keyword evidence="1" id="KW-0472">Membrane</keyword>
<evidence type="ECO:0000313" key="3">
    <source>
        <dbReference type="Proteomes" id="UP001211044"/>
    </source>
</evidence>
<keyword evidence="1" id="KW-0812">Transmembrane</keyword>
<organism evidence="2 3">
    <name type="scientific">Winkia neuii subsp. anitrata</name>
    <dbReference type="NCBI Taxonomy" id="29318"/>
    <lineage>
        <taxon>Bacteria</taxon>
        <taxon>Bacillati</taxon>
        <taxon>Actinomycetota</taxon>
        <taxon>Actinomycetes</taxon>
        <taxon>Actinomycetales</taxon>
        <taxon>Actinomycetaceae</taxon>
        <taxon>Winkia</taxon>
    </lineage>
</organism>
<gene>
    <name evidence="2" type="ORF">PIG85_01220</name>
</gene>
<reference evidence="2" key="1">
    <citation type="submission" date="2023-01" db="EMBL/GenBank/DDBJ databases">
        <title>Comparative Genomic Analysis of the Clinically-Derived Winkia Strain NY0527 Provides Evidence into the Taxonomic Reassignment of Winkia neuii and Characterizes Their Virulence Traits.</title>
        <authorList>
            <person name="Cai X."/>
            <person name="Peng Y."/>
            <person name="Li M."/>
            <person name="Qiu Y."/>
            <person name="Wang Y."/>
            <person name="Xu L."/>
            <person name="Hou Q."/>
        </authorList>
    </citation>
    <scope>NUCLEOTIDE SEQUENCE</scope>
    <source>
        <strain evidence="2">NY0527</strain>
    </source>
</reference>
<protein>
    <recommendedName>
        <fullName evidence="4">DUF2530 domain-containing protein</fullName>
    </recommendedName>
</protein>
<feature type="transmembrane region" description="Helical" evidence="1">
    <location>
        <begin position="56"/>
        <end position="74"/>
    </location>
</feature>
<dbReference type="Proteomes" id="UP001211044">
    <property type="component" value="Chromosome"/>
</dbReference>
<name>A0AB38XPU6_9ACTO</name>
<feature type="transmembrane region" description="Helical" evidence="1">
    <location>
        <begin position="29"/>
        <end position="50"/>
    </location>
</feature>
<evidence type="ECO:0008006" key="4">
    <source>
        <dbReference type="Google" id="ProtNLM"/>
    </source>
</evidence>
<evidence type="ECO:0000313" key="2">
    <source>
        <dbReference type="EMBL" id="WCE46294.1"/>
    </source>
</evidence>
<dbReference type="EMBL" id="CP116394">
    <property type="protein sequence ID" value="WCE46294.1"/>
    <property type="molecule type" value="Genomic_DNA"/>
</dbReference>
<evidence type="ECO:0000256" key="1">
    <source>
        <dbReference type="SAM" id="Phobius"/>
    </source>
</evidence>
<dbReference type="KEGG" id="wne:PIG85_01220"/>
<dbReference type="RefSeq" id="WP_271694597.1">
    <property type="nucleotide sequence ID" value="NZ_CP116394.1"/>
</dbReference>